<evidence type="ECO:0000256" key="1">
    <source>
        <dbReference type="SAM" id="MobiDB-lite"/>
    </source>
</evidence>
<keyword evidence="3" id="KW-1185">Reference proteome</keyword>
<feature type="region of interest" description="Disordered" evidence="1">
    <location>
        <begin position="274"/>
        <end position="293"/>
    </location>
</feature>
<evidence type="ECO:0000313" key="2">
    <source>
        <dbReference type="EMBL" id="KAJ6438919.1"/>
    </source>
</evidence>
<proteinExistence type="predicted"/>
<dbReference type="AlphaFoldDB" id="A0AB34FJP5"/>
<dbReference type="Proteomes" id="UP001163105">
    <property type="component" value="Unassembled WGS sequence"/>
</dbReference>
<protein>
    <submittedName>
        <fullName evidence="2">Uncharacterized protein</fullName>
    </submittedName>
</protein>
<sequence>MADNHVPMTAWNDTIHKLVEWTTSDSRRHGASFAHLNGAPATGKTTSLPLILWDGITKRQPSTLVVYAGSDLDVGVVVNAQDDKSGMAANSTSRRGLHVDSHTAVGRIVRKHLERESNGQSSPAVDLGLSSRLDDSKLVFPERVVVIVDINIFELTAGLGALLIALFTWALGSESHRRHVRIITMANGDVPPYATTLLRRLSAATGHAENITRFRLPRCHPLLHDDVVVCSVPAQNLHGALERNIPDADKDGHAVVNFSKLDCVKHLFPDDDTTQPLKPSIRPVSDPEDRKSAARDDFARMQRHFSRGDAKYKLFQMSATSHVPGRLKGWDACHLVIPSSALQGILDHEAAYVVEIEAYLSRQVRTYMLSWAARARRPGQRVFVYLITDEHVTADEFLRDGHMTGSFTNFIGKDALGFVSLVASMSTYIKSPLDAARVFVPLRTLEVVLRTLESQEVLRWNNGSPMEGPPVWHQSLPPLALFIDLVDLLRHDVSAALLACQTATSPTSTTLLATVAALISADTWTLTNLGDWPAGPRDTALLKSEVQHAAHAQAGPLLFAGSLWLQTALVQTAILKFELHSWLGPFTDHWWTPKVKVLITDEFDDLSVNPLRCLQALRTMRAIQHVRAKHHQPVKLRPATHKVAVVTETDRSEVLSILLKAYVANMVFTRTDGGCPPKAIDVVANASWELSLRARQAFSWDQERDPSAGGLAFAICVDRVAYDGQRFVQDWTRIPTEIAAPMADKIVSQYKTREDYTVGPAYHPPKYQIP</sequence>
<name>A0AB34FJP5_9HYPO</name>
<accession>A0AB34FJP5</accession>
<organism evidence="2 3">
    <name type="scientific">Purpureocillium lavendulum</name>
    <dbReference type="NCBI Taxonomy" id="1247861"/>
    <lineage>
        <taxon>Eukaryota</taxon>
        <taxon>Fungi</taxon>
        <taxon>Dikarya</taxon>
        <taxon>Ascomycota</taxon>
        <taxon>Pezizomycotina</taxon>
        <taxon>Sordariomycetes</taxon>
        <taxon>Hypocreomycetidae</taxon>
        <taxon>Hypocreales</taxon>
        <taxon>Ophiocordycipitaceae</taxon>
        <taxon>Purpureocillium</taxon>
    </lineage>
</organism>
<reference evidence="2" key="1">
    <citation type="submission" date="2023-01" db="EMBL/GenBank/DDBJ databases">
        <title>The growth and conidiation of Purpureocillium lavendulum are regulated by nitrogen source and histone H3K14 acetylation.</title>
        <authorList>
            <person name="Tang P."/>
            <person name="Han J."/>
            <person name="Zhang C."/>
            <person name="Tang P."/>
            <person name="Qi F."/>
            <person name="Zhang K."/>
            <person name="Liang L."/>
        </authorList>
    </citation>
    <scope>NUCLEOTIDE SEQUENCE</scope>
    <source>
        <strain evidence="2">YMF1.00683</strain>
    </source>
</reference>
<evidence type="ECO:0000313" key="3">
    <source>
        <dbReference type="Proteomes" id="UP001163105"/>
    </source>
</evidence>
<dbReference type="EMBL" id="JAQHRD010000007">
    <property type="protein sequence ID" value="KAJ6438919.1"/>
    <property type="molecule type" value="Genomic_DNA"/>
</dbReference>
<comment type="caution">
    <text evidence="2">The sequence shown here is derived from an EMBL/GenBank/DDBJ whole genome shotgun (WGS) entry which is preliminary data.</text>
</comment>
<gene>
    <name evidence="2" type="ORF">O9K51_08321</name>
</gene>